<accession>A0A6I4SZE8</accession>
<keyword evidence="2 5" id="KW-0812">Transmembrane</keyword>
<feature type="transmembrane region" description="Helical" evidence="5">
    <location>
        <begin position="47"/>
        <end position="63"/>
    </location>
</feature>
<feature type="transmembrane region" description="Helical" evidence="5">
    <location>
        <begin position="160"/>
        <end position="186"/>
    </location>
</feature>
<comment type="subcellular location">
    <subcellularLocation>
        <location evidence="1">Membrane</location>
        <topology evidence="1">Multi-pass membrane protein</topology>
    </subcellularLocation>
</comment>
<feature type="transmembrane region" description="Helical" evidence="5">
    <location>
        <begin position="375"/>
        <end position="403"/>
    </location>
</feature>
<evidence type="ECO:0000313" key="7">
    <source>
        <dbReference type="EMBL" id="MXO60808.1"/>
    </source>
</evidence>
<dbReference type="PANTHER" id="PTHR11814">
    <property type="entry name" value="SULFATE TRANSPORTER"/>
    <property type="match status" value="1"/>
</dbReference>
<keyword evidence="8" id="KW-1185">Reference proteome</keyword>
<evidence type="ECO:0000313" key="8">
    <source>
        <dbReference type="Proteomes" id="UP000433652"/>
    </source>
</evidence>
<evidence type="ECO:0000256" key="5">
    <source>
        <dbReference type="SAM" id="Phobius"/>
    </source>
</evidence>
<feature type="transmembrane region" description="Helical" evidence="5">
    <location>
        <begin position="70"/>
        <end position="86"/>
    </location>
</feature>
<keyword evidence="4 5" id="KW-0472">Membrane</keyword>
<evidence type="ECO:0000256" key="2">
    <source>
        <dbReference type="ARBA" id="ARBA00022692"/>
    </source>
</evidence>
<keyword evidence="3 5" id="KW-1133">Transmembrane helix</keyword>
<dbReference type="Pfam" id="PF00916">
    <property type="entry name" value="Sulfate_transp"/>
    <property type="match status" value="1"/>
</dbReference>
<feature type="transmembrane region" description="Helical" evidence="5">
    <location>
        <begin position="245"/>
        <end position="267"/>
    </location>
</feature>
<dbReference type="OrthoDB" id="9769739at2"/>
<sequence length="417" mass="42410">MKPKLLTTLVGYDREQFLRDSIAGGTVALVALPLSIAIAIASGAPPAAGLVTAVVGGFLISALGGSRVQIGGPTGAFIVVVYSIIARHGLDGLLLATLMAGGLLVLGGLLRAGRLIRLIPEAVIEGFTIGIAVVIAVSQVKDLAGLVTGAMPAEFGPKLAGLWAARATVDWAALALGLATVAGIALVRRFAPQFRARAVVVLVFSALAFVALPSVDTVTSRFGELPHGLPWPSLPPVSWPLVVELAPAALTIALLAGIESLLSALVADRMIGGAHRSSAELLAQGAANLAAPLFGGLPATGAIARTATNVDAGGRTPVAGMVHALLILLAMVLFAPLAGALALPALAGLLVVTAWNMSEPHRWPERLAMPKWELGLLLLTAVLTVMVDLTIAIATGTAAGLAIQAWQRRGNSEPAAH</sequence>
<reference evidence="7 8" key="1">
    <citation type="submission" date="2019-12" db="EMBL/GenBank/DDBJ databases">
        <title>Genomic-based taxomic classification of the family Erythrobacteraceae.</title>
        <authorList>
            <person name="Xu L."/>
        </authorList>
    </citation>
    <scope>NUCLEOTIDE SEQUENCE [LARGE SCALE GENOMIC DNA]</scope>
    <source>
        <strain evidence="7 8">MCCC 1K01500</strain>
    </source>
</reference>
<dbReference type="GO" id="GO:0016020">
    <property type="term" value="C:membrane"/>
    <property type="evidence" value="ECO:0007669"/>
    <property type="project" value="UniProtKB-SubCell"/>
</dbReference>
<dbReference type="EMBL" id="WTYM01000057">
    <property type="protein sequence ID" value="MXO60808.1"/>
    <property type="molecule type" value="Genomic_DNA"/>
</dbReference>
<evidence type="ECO:0000256" key="3">
    <source>
        <dbReference type="ARBA" id="ARBA00022989"/>
    </source>
</evidence>
<proteinExistence type="predicted"/>
<dbReference type="Proteomes" id="UP000433652">
    <property type="component" value="Unassembled WGS sequence"/>
</dbReference>
<dbReference type="InterPro" id="IPR011547">
    <property type="entry name" value="SLC26A/SulP_dom"/>
</dbReference>
<feature type="domain" description="SLC26A/SulP transporter" evidence="6">
    <location>
        <begin position="17"/>
        <end position="362"/>
    </location>
</feature>
<dbReference type="RefSeq" id="WP_159797303.1">
    <property type="nucleotide sequence ID" value="NZ_WTYM01000057.1"/>
</dbReference>
<evidence type="ECO:0000259" key="6">
    <source>
        <dbReference type="Pfam" id="PF00916"/>
    </source>
</evidence>
<feature type="transmembrane region" description="Helical" evidence="5">
    <location>
        <begin position="21"/>
        <end position="41"/>
    </location>
</feature>
<name>A0A6I4SZE8_9SPHN</name>
<protein>
    <submittedName>
        <fullName evidence="7">SulP family inorganic anion transporter</fullName>
    </submittedName>
</protein>
<feature type="transmembrane region" description="Helical" evidence="5">
    <location>
        <begin position="122"/>
        <end position="140"/>
    </location>
</feature>
<organism evidence="7 8">
    <name type="scientific">Croceibacterium salegens</name>
    <dbReference type="NCBI Taxonomy" id="1737568"/>
    <lineage>
        <taxon>Bacteria</taxon>
        <taxon>Pseudomonadati</taxon>
        <taxon>Pseudomonadota</taxon>
        <taxon>Alphaproteobacteria</taxon>
        <taxon>Sphingomonadales</taxon>
        <taxon>Erythrobacteraceae</taxon>
        <taxon>Croceibacterium</taxon>
    </lineage>
</organism>
<feature type="transmembrane region" description="Helical" evidence="5">
    <location>
        <begin position="325"/>
        <end position="355"/>
    </location>
</feature>
<comment type="caution">
    <text evidence="7">The sequence shown here is derived from an EMBL/GenBank/DDBJ whole genome shotgun (WGS) entry which is preliminary data.</text>
</comment>
<feature type="transmembrane region" description="Helical" evidence="5">
    <location>
        <begin position="92"/>
        <end position="110"/>
    </location>
</feature>
<evidence type="ECO:0000256" key="1">
    <source>
        <dbReference type="ARBA" id="ARBA00004141"/>
    </source>
</evidence>
<evidence type="ECO:0000256" key="4">
    <source>
        <dbReference type="ARBA" id="ARBA00023136"/>
    </source>
</evidence>
<feature type="transmembrane region" description="Helical" evidence="5">
    <location>
        <begin position="198"/>
        <end position="215"/>
    </location>
</feature>
<dbReference type="GO" id="GO:0055085">
    <property type="term" value="P:transmembrane transport"/>
    <property type="evidence" value="ECO:0007669"/>
    <property type="project" value="InterPro"/>
</dbReference>
<dbReference type="InterPro" id="IPR001902">
    <property type="entry name" value="SLC26A/SulP_fam"/>
</dbReference>
<dbReference type="AlphaFoldDB" id="A0A6I4SZE8"/>
<gene>
    <name evidence="7" type="ORF">GRI89_14800</name>
</gene>